<reference evidence="1" key="1">
    <citation type="submission" date="2023-04" db="EMBL/GenBank/DDBJ databases">
        <authorList>
            <person name="Vijverberg K."/>
            <person name="Xiong W."/>
            <person name="Schranz E."/>
        </authorList>
    </citation>
    <scope>NUCLEOTIDE SEQUENCE</scope>
</reference>
<accession>A0AA35VXC7</accession>
<evidence type="ECO:0000313" key="2">
    <source>
        <dbReference type="Proteomes" id="UP001177003"/>
    </source>
</evidence>
<proteinExistence type="predicted"/>
<name>A0AA35VXC7_LACSI</name>
<gene>
    <name evidence="1" type="ORF">LSALG_LOCUS10631</name>
</gene>
<dbReference type="Proteomes" id="UP001177003">
    <property type="component" value="Chromosome 2"/>
</dbReference>
<dbReference type="AlphaFoldDB" id="A0AA35VXC7"/>
<protein>
    <submittedName>
        <fullName evidence="1">Uncharacterized protein</fullName>
    </submittedName>
</protein>
<keyword evidence="2" id="KW-1185">Reference proteome</keyword>
<evidence type="ECO:0000313" key="1">
    <source>
        <dbReference type="EMBL" id="CAI9270312.1"/>
    </source>
</evidence>
<organism evidence="1 2">
    <name type="scientific">Lactuca saligna</name>
    <name type="common">Willowleaf lettuce</name>
    <dbReference type="NCBI Taxonomy" id="75948"/>
    <lineage>
        <taxon>Eukaryota</taxon>
        <taxon>Viridiplantae</taxon>
        <taxon>Streptophyta</taxon>
        <taxon>Embryophyta</taxon>
        <taxon>Tracheophyta</taxon>
        <taxon>Spermatophyta</taxon>
        <taxon>Magnoliopsida</taxon>
        <taxon>eudicotyledons</taxon>
        <taxon>Gunneridae</taxon>
        <taxon>Pentapetalae</taxon>
        <taxon>asterids</taxon>
        <taxon>campanulids</taxon>
        <taxon>Asterales</taxon>
        <taxon>Asteraceae</taxon>
        <taxon>Cichorioideae</taxon>
        <taxon>Cichorieae</taxon>
        <taxon>Lactucinae</taxon>
        <taxon>Lactuca</taxon>
    </lineage>
</organism>
<dbReference type="EMBL" id="OX465078">
    <property type="protein sequence ID" value="CAI9270312.1"/>
    <property type="molecule type" value="Genomic_DNA"/>
</dbReference>
<sequence>MPCNLPESDQGFLEKSIEVTIKGKKVQVTENIIRESLQIDDRSEYTMEINIHQTQDVLEHMGRSGANEISLANTGAITALAAGFEFNFSKFIMHELILNLEGNKRDKFLMYPRLFQIIFNVMHPELRRGNETLDLKFVGPSSFGLMKQKRGGKFVFEGNFPLIKFGIFEESDRSESGEQSIPMESEDIVHSTSEPEAEEIHDSPTAIVAEEHDYQKEDETLSAQEEDDDDLYGDVEFLKEIDFTGISDDILINIEFDLDDEEFGPFPGIPSSCLNKVDEVASSATKTRDEGKFLKILLSTSKLMEVASSQGDVTSEIPSFVSSISTSAPIVLDSTQPQTSQFSMETSQSFACLEVPTMGSAPQVFSTVTTTTA</sequence>